<dbReference type="InterPro" id="IPR014757">
    <property type="entry name" value="Tscrpt_reg_IclR_C"/>
</dbReference>
<evidence type="ECO:0000259" key="5">
    <source>
        <dbReference type="PROSITE" id="PS51078"/>
    </source>
</evidence>
<dbReference type="PROSITE" id="PS51078">
    <property type="entry name" value="ICLR_ED"/>
    <property type="match status" value="1"/>
</dbReference>
<dbReference type="PROSITE" id="PS51077">
    <property type="entry name" value="HTH_ICLR"/>
    <property type="match status" value="1"/>
</dbReference>
<dbReference type="Proteomes" id="UP000199093">
    <property type="component" value="Unassembled WGS sequence"/>
</dbReference>
<dbReference type="GO" id="GO:0003700">
    <property type="term" value="F:DNA-binding transcription factor activity"/>
    <property type="evidence" value="ECO:0007669"/>
    <property type="project" value="TreeGrafter"/>
</dbReference>
<organism evidence="6 7">
    <name type="scientific">Salipiger marinus</name>
    <dbReference type="NCBI Taxonomy" id="555512"/>
    <lineage>
        <taxon>Bacteria</taxon>
        <taxon>Pseudomonadati</taxon>
        <taxon>Pseudomonadota</taxon>
        <taxon>Alphaproteobacteria</taxon>
        <taxon>Rhodobacterales</taxon>
        <taxon>Roseobacteraceae</taxon>
        <taxon>Salipiger</taxon>
    </lineage>
</organism>
<keyword evidence="2" id="KW-0238">DNA-binding</keyword>
<dbReference type="Gene3D" id="1.10.10.10">
    <property type="entry name" value="Winged helix-like DNA-binding domain superfamily/Winged helix DNA-binding domain"/>
    <property type="match status" value="1"/>
</dbReference>
<dbReference type="SUPFAM" id="SSF46785">
    <property type="entry name" value="Winged helix' DNA-binding domain"/>
    <property type="match status" value="1"/>
</dbReference>
<dbReference type="STRING" id="555512.SAMN04487993_100439"/>
<gene>
    <name evidence="6" type="ORF">SAMN04487993_100439</name>
</gene>
<evidence type="ECO:0000256" key="3">
    <source>
        <dbReference type="ARBA" id="ARBA00023163"/>
    </source>
</evidence>
<keyword evidence="3" id="KW-0804">Transcription</keyword>
<dbReference type="AlphaFoldDB" id="A0A1G8K599"/>
<dbReference type="RefSeq" id="WP_131821791.1">
    <property type="nucleotide sequence ID" value="NZ_FNEJ01000004.1"/>
</dbReference>
<dbReference type="InterPro" id="IPR005471">
    <property type="entry name" value="Tscrpt_reg_IclR_N"/>
</dbReference>
<dbReference type="InterPro" id="IPR036390">
    <property type="entry name" value="WH_DNA-bd_sf"/>
</dbReference>
<feature type="domain" description="HTH iclR-type" evidence="4">
    <location>
        <begin position="6"/>
        <end position="67"/>
    </location>
</feature>
<keyword evidence="1" id="KW-0805">Transcription regulation</keyword>
<sequence length="239" mass="25332">MSTPLNASVLKAFSILRLISPQQPEITTAIVAEALGTNTATAHRFLMTLVAAGALSSYRRGYYSLGPLIDDLGFAAQACAPSVSRIRPLIQSLAQEVNESVMVCRLGMSGPTCIAVAKSNRPISVDITVGTVLAIDRTAHGKLWLSTMTEAMRNDRCGGDCDVSATLLDQIRGQGFSTNNGEANDGIGAIAVPVRDAEGAMPLTLSIFGMEHRFDEAMLAHALPMLLDTAERISQTLAQ</sequence>
<dbReference type="EMBL" id="FNEJ01000004">
    <property type="protein sequence ID" value="SDI38625.1"/>
    <property type="molecule type" value="Genomic_DNA"/>
</dbReference>
<reference evidence="6 7" key="1">
    <citation type="submission" date="2016-10" db="EMBL/GenBank/DDBJ databases">
        <authorList>
            <person name="de Groot N.N."/>
        </authorList>
    </citation>
    <scope>NUCLEOTIDE SEQUENCE [LARGE SCALE GENOMIC DNA]</scope>
    <source>
        <strain evidence="6 7">DSM 26424</strain>
    </source>
</reference>
<dbReference type="OrthoDB" id="6057486at2"/>
<dbReference type="Pfam" id="PF01614">
    <property type="entry name" value="IclR_C"/>
    <property type="match status" value="1"/>
</dbReference>
<evidence type="ECO:0000256" key="2">
    <source>
        <dbReference type="ARBA" id="ARBA00023125"/>
    </source>
</evidence>
<protein>
    <submittedName>
        <fullName evidence="6">Transcriptional regulator, IclR family</fullName>
    </submittedName>
</protein>
<dbReference type="Pfam" id="PF09339">
    <property type="entry name" value="HTH_IclR"/>
    <property type="match status" value="1"/>
</dbReference>
<dbReference type="InterPro" id="IPR050707">
    <property type="entry name" value="HTH_MetabolicPath_Reg"/>
</dbReference>
<keyword evidence="7" id="KW-1185">Reference proteome</keyword>
<name>A0A1G8K599_9RHOB</name>
<dbReference type="SUPFAM" id="SSF55781">
    <property type="entry name" value="GAF domain-like"/>
    <property type="match status" value="1"/>
</dbReference>
<dbReference type="InterPro" id="IPR036388">
    <property type="entry name" value="WH-like_DNA-bd_sf"/>
</dbReference>
<evidence type="ECO:0000313" key="7">
    <source>
        <dbReference type="Proteomes" id="UP000199093"/>
    </source>
</evidence>
<dbReference type="GO" id="GO:0003677">
    <property type="term" value="F:DNA binding"/>
    <property type="evidence" value="ECO:0007669"/>
    <property type="project" value="UniProtKB-KW"/>
</dbReference>
<proteinExistence type="predicted"/>
<dbReference type="Gene3D" id="3.30.450.40">
    <property type="match status" value="1"/>
</dbReference>
<evidence type="ECO:0000259" key="4">
    <source>
        <dbReference type="PROSITE" id="PS51077"/>
    </source>
</evidence>
<dbReference type="InterPro" id="IPR029016">
    <property type="entry name" value="GAF-like_dom_sf"/>
</dbReference>
<dbReference type="PANTHER" id="PTHR30136:SF24">
    <property type="entry name" value="HTH-TYPE TRANSCRIPTIONAL REPRESSOR ALLR"/>
    <property type="match status" value="1"/>
</dbReference>
<accession>A0A1G8K599</accession>
<feature type="domain" description="IclR-ED" evidence="5">
    <location>
        <begin position="68"/>
        <end position="239"/>
    </location>
</feature>
<evidence type="ECO:0000313" key="6">
    <source>
        <dbReference type="EMBL" id="SDI38625.1"/>
    </source>
</evidence>
<dbReference type="SMART" id="SM00346">
    <property type="entry name" value="HTH_ICLR"/>
    <property type="match status" value="1"/>
</dbReference>
<dbReference type="GO" id="GO:0045892">
    <property type="term" value="P:negative regulation of DNA-templated transcription"/>
    <property type="evidence" value="ECO:0007669"/>
    <property type="project" value="TreeGrafter"/>
</dbReference>
<evidence type="ECO:0000256" key="1">
    <source>
        <dbReference type="ARBA" id="ARBA00023015"/>
    </source>
</evidence>
<dbReference type="PANTHER" id="PTHR30136">
    <property type="entry name" value="HELIX-TURN-HELIX TRANSCRIPTIONAL REGULATOR, ICLR FAMILY"/>
    <property type="match status" value="1"/>
</dbReference>